<sequence>MKDKNEVPNEKTPEIYEQNKSEKLLNEQDNRDENSEDWNAENNRSGRRK</sequence>
<accession>A0ABW9Z8H2</accession>
<proteinExistence type="predicted"/>
<gene>
    <name evidence="2" type="ORF">GV828_08155</name>
</gene>
<protein>
    <submittedName>
        <fullName evidence="2">Uncharacterized protein</fullName>
    </submittedName>
</protein>
<dbReference type="EMBL" id="JAABLM010000008">
    <property type="protein sequence ID" value="NBL65168.1"/>
    <property type="molecule type" value="Genomic_DNA"/>
</dbReference>
<evidence type="ECO:0000256" key="1">
    <source>
        <dbReference type="SAM" id="MobiDB-lite"/>
    </source>
</evidence>
<keyword evidence="3" id="KW-1185">Reference proteome</keyword>
<dbReference type="RefSeq" id="WP_166536991.1">
    <property type="nucleotide sequence ID" value="NZ_JAABLM010000008.1"/>
</dbReference>
<evidence type="ECO:0000313" key="2">
    <source>
        <dbReference type="EMBL" id="NBL65168.1"/>
    </source>
</evidence>
<evidence type="ECO:0000313" key="3">
    <source>
        <dbReference type="Proteomes" id="UP000798602"/>
    </source>
</evidence>
<feature type="region of interest" description="Disordered" evidence="1">
    <location>
        <begin position="1"/>
        <end position="49"/>
    </location>
</feature>
<reference evidence="3" key="1">
    <citation type="submission" date="2020-01" db="EMBL/GenBank/DDBJ databases">
        <title>Sphingomonas sp. strain CSW-10.</title>
        <authorList>
            <person name="Chen W.-M."/>
        </authorList>
    </citation>
    <scope>NUCLEOTIDE SEQUENCE [LARGE SCALE GENOMIC DNA]</scope>
    <source>
        <strain evidence="3">NST-5</strain>
    </source>
</reference>
<feature type="compositionally biased region" description="Basic and acidic residues" evidence="1">
    <location>
        <begin position="1"/>
        <end position="33"/>
    </location>
</feature>
<organism evidence="2 3">
    <name type="scientific">Flavobacterium ichthyis</name>
    <dbReference type="NCBI Taxonomy" id="2698827"/>
    <lineage>
        <taxon>Bacteria</taxon>
        <taxon>Pseudomonadati</taxon>
        <taxon>Bacteroidota</taxon>
        <taxon>Flavobacteriia</taxon>
        <taxon>Flavobacteriales</taxon>
        <taxon>Flavobacteriaceae</taxon>
        <taxon>Flavobacterium</taxon>
    </lineage>
</organism>
<dbReference type="Proteomes" id="UP000798602">
    <property type="component" value="Unassembled WGS sequence"/>
</dbReference>
<name>A0ABW9Z8H2_9FLAO</name>
<comment type="caution">
    <text evidence="2">The sequence shown here is derived from an EMBL/GenBank/DDBJ whole genome shotgun (WGS) entry which is preliminary data.</text>
</comment>